<name>E8X694_GRATM</name>
<protein>
    <submittedName>
        <fullName evidence="3">Uncharacterized protein</fullName>
    </submittedName>
</protein>
<organism evidence="4">
    <name type="scientific">Granulicella tundricola (strain ATCC BAA-1859 / DSM 23138 / MP5ACTX9)</name>
    <dbReference type="NCBI Taxonomy" id="1198114"/>
    <lineage>
        <taxon>Bacteria</taxon>
        <taxon>Pseudomonadati</taxon>
        <taxon>Acidobacteriota</taxon>
        <taxon>Terriglobia</taxon>
        <taxon>Terriglobales</taxon>
        <taxon>Acidobacteriaceae</taxon>
        <taxon>Granulicella</taxon>
    </lineage>
</organism>
<dbReference type="HOGENOM" id="CLU_1259956_0_0_0"/>
<evidence type="ECO:0000256" key="2">
    <source>
        <dbReference type="SAM" id="SignalP"/>
    </source>
</evidence>
<feature type="compositionally biased region" description="Pro residues" evidence="1">
    <location>
        <begin position="189"/>
        <end position="201"/>
    </location>
</feature>
<keyword evidence="3" id="KW-0614">Plasmid</keyword>
<feature type="signal peptide" evidence="2">
    <location>
        <begin position="1"/>
        <end position="23"/>
    </location>
</feature>
<dbReference type="AlphaFoldDB" id="E8X694"/>
<evidence type="ECO:0000256" key="1">
    <source>
        <dbReference type="SAM" id="MobiDB-lite"/>
    </source>
</evidence>
<gene>
    <name evidence="3" type="ordered locus">AciX9_4199</name>
</gene>
<sequence length="219" mass="22773">MKPMVMPLLPLALLFAALPQVPAAQPASAPAQNATQPTAALPAAPPPSTTLQPAVESLRATLILVRVEKWKAPAPIRDAAGTNLDSIQRDLDSTLPPLVKAADATPNSVTALLPVFRNINALYDVLLRVSNAAELTAPRPQADGLQKSLAALDQARRTLGDSIQTDATAQDKQITSLRAQLATALATPAPAPPPPPPAPTKPKPKKKKPTPKPAATPTT</sequence>
<dbReference type="Proteomes" id="UP000000343">
    <property type="component" value="Plasmid pACIX901"/>
</dbReference>
<keyword evidence="4" id="KW-1185">Reference proteome</keyword>
<proteinExistence type="predicted"/>
<geneLocation type="plasmid" evidence="3 4">
    <name>pACIX901</name>
</geneLocation>
<dbReference type="EMBL" id="CP002481">
    <property type="protein sequence ID" value="ADW70978.1"/>
    <property type="molecule type" value="Genomic_DNA"/>
</dbReference>
<reference evidence="4" key="1">
    <citation type="submission" date="2011-01" db="EMBL/GenBank/DDBJ databases">
        <title>Complete sequence of plasmid1 of Acidobacterium sp. MP5ACTX9.</title>
        <authorList>
            <consortium name="US DOE Joint Genome Institute"/>
            <person name="Lucas S."/>
            <person name="Copeland A."/>
            <person name="Lapidus A."/>
            <person name="Cheng J.-F."/>
            <person name="Goodwin L."/>
            <person name="Pitluck S."/>
            <person name="Teshima H."/>
            <person name="Detter J.C."/>
            <person name="Han C."/>
            <person name="Tapia R."/>
            <person name="Land M."/>
            <person name="Hauser L."/>
            <person name="Kyrpides N."/>
            <person name="Ivanova N."/>
            <person name="Ovchinnikova G."/>
            <person name="Pagani I."/>
            <person name="Rawat S.R."/>
            <person name="Mannisto M."/>
            <person name="Haggblom M.M."/>
            <person name="Woyke T."/>
        </authorList>
    </citation>
    <scope>NUCLEOTIDE SEQUENCE [LARGE SCALE GENOMIC DNA]</scope>
    <source>
        <strain evidence="4">MP5ACTX9</strain>
        <plasmid evidence="4">Plasmid pACIX901</plasmid>
    </source>
</reference>
<feature type="chain" id="PRO_5003234435" evidence="2">
    <location>
        <begin position="24"/>
        <end position="219"/>
    </location>
</feature>
<evidence type="ECO:0000313" key="3">
    <source>
        <dbReference type="EMBL" id="ADW70978.1"/>
    </source>
</evidence>
<dbReference type="KEGG" id="acm:AciX9_4199"/>
<feature type="region of interest" description="Disordered" evidence="1">
    <location>
        <begin position="28"/>
        <end position="50"/>
    </location>
</feature>
<accession>E8X694</accession>
<feature type="region of interest" description="Disordered" evidence="1">
    <location>
        <begin position="182"/>
        <end position="219"/>
    </location>
</feature>
<keyword evidence="2" id="KW-0732">Signal</keyword>
<evidence type="ECO:0000313" key="4">
    <source>
        <dbReference type="Proteomes" id="UP000000343"/>
    </source>
</evidence>
<feature type="compositionally biased region" description="Low complexity" evidence="1">
    <location>
        <begin position="28"/>
        <end position="42"/>
    </location>
</feature>